<dbReference type="InterPro" id="IPR036291">
    <property type="entry name" value="NAD(P)-bd_dom_sf"/>
</dbReference>
<dbReference type="GO" id="GO:0004029">
    <property type="term" value="F:aldehyde dehydrogenase (NAD+) activity"/>
    <property type="evidence" value="ECO:0007669"/>
    <property type="project" value="TreeGrafter"/>
</dbReference>
<dbReference type="InterPro" id="IPR057326">
    <property type="entry name" value="KR_dom"/>
</dbReference>
<sequence length="331" mass="35180">MDGVTLVTGSTGFIGSRMVERLVAEGGRVRVLLRPESASAATAREGVEPVRAAYDDAEALGKVVSGVDSIIHLAGVTKAADEEGFVAGNVTPVKNLLDAVKRHTPGLRRFLLVSSLAAAGPAQSPSPGVRESDQPRPVSAYGRSKLLGEESARRNAGSVPLTIVRPPAVYGPGDRDILEVFAMMKKGYLLSAGSGVRQRFSMIHVDDLIEGMLQALHSPAGAGGTYFITSPRGYAWEEVIAAAQPALGFGRLVRISLPKPLVFGLGALLESVAKLSGKPALINRDKAAELVQDYWVCSAEKAEKELGFSASTPLEHGVRETLRWYQQKGWL</sequence>
<name>A0A7C5DC97_9CHLB</name>
<protein>
    <submittedName>
        <fullName evidence="3">NAD-dependent epimerase/dehydratase family protein</fullName>
    </submittedName>
</protein>
<comment type="caution">
    <text evidence="3">The sequence shown here is derived from an EMBL/GenBank/DDBJ whole genome shotgun (WGS) entry which is preliminary data.</text>
</comment>
<dbReference type="SUPFAM" id="SSF51735">
    <property type="entry name" value="NAD(P)-binding Rossmann-fold domains"/>
    <property type="match status" value="1"/>
</dbReference>
<dbReference type="AlphaFoldDB" id="A0A7C5DC97"/>
<dbReference type="EMBL" id="DRSK01000209">
    <property type="protein sequence ID" value="HHE07985.1"/>
    <property type="molecule type" value="Genomic_DNA"/>
</dbReference>
<evidence type="ECO:0000256" key="1">
    <source>
        <dbReference type="SAM" id="MobiDB-lite"/>
    </source>
</evidence>
<dbReference type="Pfam" id="PF01370">
    <property type="entry name" value="Epimerase"/>
    <property type="match status" value="1"/>
</dbReference>
<dbReference type="Proteomes" id="UP000886059">
    <property type="component" value="Unassembled WGS sequence"/>
</dbReference>
<dbReference type="InterPro" id="IPR051783">
    <property type="entry name" value="NAD(P)-dependent_oxidoreduct"/>
</dbReference>
<dbReference type="InterPro" id="IPR001509">
    <property type="entry name" value="Epimerase_deHydtase"/>
</dbReference>
<accession>A0A7C5DC97</accession>
<feature type="domain" description="Ketoreductase" evidence="2">
    <location>
        <begin position="3"/>
        <end position="172"/>
    </location>
</feature>
<dbReference type="Gene3D" id="3.40.50.720">
    <property type="entry name" value="NAD(P)-binding Rossmann-like Domain"/>
    <property type="match status" value="1"/>
</dbReference>
<dbReference type="SMART" id="SM00822">
    <property type="entry name" value="PKS_KR"/>
    <property type="match status" value="1"/>
</dbReference>
<evidence type="ECO:0000313" key="3">
    <source>
        <dbReference type="EMBL" id="HHE07985.1"/>
    </source>
</evidence>
<proteinExistence type="predicted"/>
<organism evidence="3">
    <name type="scientific">Chlorobaculum parvum</name>
    <dbReference type="NCBI Taxonomy" id="274539"/>
    <lineage>
        <taxon>Bacteria</taxon>
        <taxon>Pseudomonadati</taxon>
        <taxon>Chlorobiota</taxon>
        <taxon>Chlorobiia</taxon>
        <taxon>Chlorobiales</taxon>
        <taxon>Chlorobiaceae</taxon>
        <taxon>Chlorobaculum</taxon>
    </lineage>
</organism>
<evidence type="ECO:0000259" key="2">
    <source>
        <dbReference type="SMART" id="SM00822"/>
    </source>
</evidence>
<reference evidence="3" key="1">
    <citation type="journal article" date="2020" name="mSystems">
        <title>Genome- and Community-Level Interaction Insights into Carbon Utilization and Element Cycling Functions of Hydrothermarchaeota in Hydrothermal Sediment.</title>
        <authorList>
            <person name="Zhou Z."/>
            <person name="Liu Y."/>
            <person name="Xu W."/>
            <person name="Pan J."/>
            <person name="Luo Z.H."/>
            <person name="Li M."/>
        </authorList>
    </citation>
    <scope>NUCLEOTIDE SEQUENCE [LARGE SCALE GENOMIC DNA]</scope>
    <source>
        <strain evidence="3">HyVt-628</strain>
    </source>
</reference>
<gene>
    <name evidence="3" type="ORF">ENL01_03740</name>
</gene>
<dbReference type="GO" id="GO:0005737">
    <property type="term" value="C:cytoplasm"/>
    <property type="evidence" value="ECO:0007669"/>
    <property type="project" value="TreeGrafter"/>
</dbReference>
<dbReference type="PANTHER" id="PTHR48079">
    <property type="entry name" value="PROTEIN YEEZ"/>
    <property type="match status" value="1"/>
</dbReference>
<feature type="region of interest" description="Disordered" evidence="1">
    <location>
        <begin position="120"/>
        <end position="145"/>
    </location>
</feature>
<dbReference type="PANTHER" id="PTHR48079:SF6">
    <property type="entry name" value="NAD(P)-BINDING DOMAIN-CONTAINING PROTEIN-RELATED"/>
    <property type="match status" value="1"/>
</dbReference>